<organism evidence="1">
    <name type="scientific">Caulobacter phage BL57</name>
    <dbReference type="NCBI Taxonomy" id="3348355"/>
    <lineage>
        <taxon>Viruses</taxon>
    </lineage>
</organism>
<evidence type="ECO:0000313" key="1">
    <source>
        <dbReference type="EMBL" id="XHV10780.1"/>
    </source>
</evidence>
<gene>
    <name evidence="1" type="ORF">BL57_308</name>
</gene>
<name>A0AB74UNL2_9VIRU</name>
<sequence length="687" mass="76496">MNFQETKGLKSMDFHFFKTAVAKQWAAMTKDDAPLFRVEVDKDLLWSTYLGAFPAGTNPIFRERSEHDCACCRNFVRNAGDAVAVVNGQIVTIWDCKVEGEPAYQQVADTLASLVRSRRVCDMFLHDQKSIGTDKNVETLLTGDVTWNHFFVNVPERFVKKRIDIPTALHIPRTAQETLLRAVTEITDEAIDTVLDLIAQNTIYRGAEHKAVVVTFQKAKKTFEGLSAEAKALKAWVNVAKGDLWGSVTGIRSTVIGSLLVDLSADVDLEEAVKKFEAKVAPHNYKRTTALVTKKQIENAKKTIADLGLTSALERRYAVLKDVSINDVLFADRDARSVMNDVFDDLAADVADKPKALDKVEEVSIDKFLTDILPRVTSVEALVENRLTGNFVSLIAPVDPTAGSLFKWGNNFSWSYAGEVADSIKARVKAAGGNVTGDLCCRLAWFNYDDLDFHMKEPGGNLIYFRQKSSPYTGGRLDVDMNAGHGQTRTPVENIFYGDRRTMKEGVYELMVHQYSKRESTNVGFDVEIDYLGSVTAFSYAQAVRPDQALTVAKIKYTHAGGAEVIPVLPSTARSRDVWGVKTETFRRVNVIMLSPNHWEGEPGVGNKHWFFMLDGGVNEDGARGFYNEFLKDSLTPHRRVFEMLGSRLKPAPAAEQLSGLGFSSTKRDELVVRVKGAFTRTLKIKF</sequence>
<dbReference type="EMBL" id="PQ287320">
    <property type="protein sequence ID" value="XHV10780.1"/>
    <property type="molecule type" value="Genomic_DNA"/>
</dbReference>
<protein>
    <submittedName>
        <fullName evidence="1">Uncharacterized protein</fullName>
    </submittedName>
</protein>
<reference evidence="1" key="1">
    <citation type="submission" date="2024-10" db="EMBL/GenBank/DDBJ databases">
        <title>Genetic diversity among independent isolates of the Dolichocephalovirinae subfamily.</title>
        <authorList>
            <person name="Ely B."/>
            <person name="Thomas Q."/>
            <person name="Mohammadi T."/>
        </authorList>
    </citation>
    <scope>NUCLEOTIDE SEQUENCE</scope>
</reference>
<accession>A0AB74UNL2</accession>
<proteinExistence type="predicted"/>